<comment type="caution">
    <text evidence="2">The sequence shown here is derived from an EMBL/GenBank/DDBJ whole genome shotgun (WGS) entry which is preliminary data.</text>
</comment>
<dbReference type="Proteomes" id="UP000652761">
    <property type="component" value="Unassembled WGS sequence"/>
</dbReference>
<name>A0A843TUB3_COLES</name>
<gene>
    <name evidence="2" type="ORF">Taro_005354</name>
</gene>
<evidence type="ECO:0000313" key="3">
    <source>
        <dbReference type="Proteomes" id="UP000652761"/>
    </source>
</evidence>
<dbReference type="EMBL" id="NMUH01000150">
    <property type="protein sequence ID" value="MQL73013.1"/>
    <property type="molecule type" value="Genomic_DNA"/>
</dbReference>
<evidence type="ECO:0000313" key="2">
    <source>
        <dbReference type="EMBL" id="MQL73013.1"/>
    </source>
</evidence>
<dbReference type="AlphaFoldDB" id="A0A843TUB3"/>
<accession>A0A843TUB3</accession>
<sequence>MGSSPTAPSPPPGAHPVTAEKSHLEKGGMSFTTEAQCAHRHLTLDPSPDPHVSSERVWPNYGPTPDLSKRFQGHKERGSEKQDWLACAG</sequence>
<protein>
    <submittedName>
        <fullName evidence="2">Uncharacterized protein</fullName>
    </submittedName>
</protein>
<reference evidence="2" key="1">
    <citation type="submission" date="2017-07" db="EMBL/GenBank/DDBJ databases">
        <title>Taro Niue Genome Assembly and Annotation.</title>
        <authorList>
            <person name="Atibalentja N."/>
            <person name="Keating K."/>
            <person name="Fields C.J."/>
        </authorList>
    </citation>
    <scope>NUCLEOTIDE SEQUENCE</scope>
    <source>
        <strain evidence="2">Niue_2</strain>
        <tissue evidence="2">Leaf</tissue>
    </source>
</reference>
<keyword evidence="3" id="KW-1185">Reference proteome</keyword>
<feature type="region of interest" description="Disordered" evidence="1">
    <location>
        <begin position="1"/>
        <end position="89"/>
    </location>
</feature>
<feature type="compositionally biased region" description="Basic and acidic residues" evidence="1">
    <location>
        <begin position="67"/>
        <end position="83"/>
    </location>
</feature>
<organism evidence="2 3">
    <name type="scientific">Colocasia esculenta</name>
    <name type="common">Wild taro</name>
    <name type="synonym">Arum esculentum</name>
    <dbReference type="NCBI Taxonomy" id="4460"/>
    <lineage>
        <taxon>Eukaryota</taxon>
        <taxon>Viridiplantae</taxon>
        <taxon>Streptophyta</taxon>
        <taxon>Embryophyta</taxon>
        <taxon>Tracheophyta</taxon>
        <taxon>Spermatophyta</taxon>
        <taxon>Magnoliopsida</taxon>
        <taxon>Liliopsida</taxon>
        <taxon>Araceae</taxon>
        <taxon>Aroideae</taxon>
        <taxon>Colocasieae</taxon>
        <taxon>Colocasia</taxon>
    </lineage>
</organism>
<evidence type="ECO:0000256" key="1">
    <source>
        <dbReference type="SAM" id="MobiDB-lite"/>
    </source>
</evidence>
<proteinExistence type="predicted"/>